<reference evidence="1" key="1">
    <citation type="submission" date="2022-03" db="EMBL/GenBank/DDBJ databases">
        <title>Draft genome sequence of Aduncisulcus paluster, a free-living microaerophilic Fornicata.</title>
        <authorList>
            <person name="Yuyama I."/>
            <person name="Kume K."/>
            <person name="Tamura T."/>
            <person name="Inagaki Y."/>
            <person name="Hashimoto T."/>
        </authorList>
    </citation>
    <scope>NUCLEOTIDE SEQUENCE</scope>
    <source>
        <strain evidence="1">NY0171</strain>
    </source>
</reference>
<dbReference type="EMBL" id="BQXS01006712">
    <property type="protein sequence ID" value="GKT21860.1"/>
    <property type="molecule type" value="Genomic_DNA"/>
</dbReference>
<feature type="non-terminal residue" evidence="1">
    <location>
        <position position="21"/>
    </location>
</feature>
<gene>
    <name evidence="1" type="ORF">ADUPG1_004475</name>
</gene>
<name>A0ABQ5K2S0_9EUKA</name>
<comment type="caution">
    <text evidence="1">The sequence shown here is derived from an EMBL/GenBank/DDBJ whole genome shotgun (WGS) entry which is preliminary data.</text>
</comment>
<evidence type="ECO:0000313" key="2">
    <source>
        <dbReference type="Proteomes" id="UP001057375"/>
    </source>
</evidence>
<sequence>MISNIRSSIDDALEISAQADR</sequence>
<accession>A0ABQ5K2S0</accession>
<protein>
    <submittedName>
        <fullName evidence="1">Uncharacterized protein</fullName>
    </submittedName>
</protein>
<proteinExistence type="predicted"/>
<evidence type="ECO:0000313" key="1">
    <source>
        <dbReference type="EMBL" id="GKT21860.1"/>
    </source>
</evidence>
<keyword evidence="2" id="KW-1185">Reference proteome</keyword>
<dbReference type="Proteomes" id="UP001057375">
    <property type="component" value="Unassembled WGS sequence"/>
</dbReference>
<organism evidence="1 2">
    <name type="scientific">Aduncisulcus paluster</name>
    <dbReference type="NCBI Taxonomy" id="2918883"/>
    <lineage>
        <taxon>Eukaryota</taxon>
        <taxon>Metamonada</taxon>
        <taxon>Carpediemonas-like organisms</taxon>
        <taxon>Aduncisulcus</taxon>
    </lineage>
</organism>